<dbReference type="GO" id="GO:0015074">
    <property type="term" value="P:DNA integration"/>
    <property type="evidence" value="ECO:0007669"/>
    <property type="project" value="InterPro"/>
</dbReference>
<dbReference type="InterPro" id="IPR012337">
    <property type="entry name" value="RNaseH-like_sf"/>
</dbReference>
<sequence>MDLCGPIRVQSINGRKYILVIVDDFSRYTWVNFLRRKDGTSEIIISFIRNVRLQLLVQMIHTDNGTEFKNHTLDSFLDSVGITHTFSAARTPQQNGVVERKNHTLVEAARTMLASNNSKFIHILVVLTDSDRLINLPYLSFWQKVWISSPLGPRVDWIIGSHNFALNRMTFTRPLDNQSLELTPELVEPFAEPEREFRKKNKKKNKSGKVLPRALKFDMGDEQPMWTARRTAPAVATQPITKPILKNEIKGQFLHMIKELAFDGKSDSNPIVHVENFIDICDLFRIENTTDDAILLRLFPFTLVGEAKA</sequence>
<accession>A0AA38T4D5</accession>
<evidence type="ECO:0000313" key="3">
    <source>
        <dbReference type="Proteomes" id="UP001172457"/>
    </source>
</evidence>
<dbReference type="Proteomes" id="UP001172457">
    <property type="component" value="Chromosome 4"/>
</dbReference>
<proteinExistence type="predicted"/>
<dbReference type="PANTHER" id="PTHR42648">
    <property type="entry name" value="TRANSPOSASE, PUTATIVE-RELATED"/>
    <property type="match status" value="1"/>
</dbReference>
<gene>
    <name evidence="2" type="ORF">OSB04_018203</name>
</gene>
<comment type="caution">
    <text evidence="2">The sequence shown here is derived from an EMBL/GenBank/DDBJ whole genome shotgun (WGS) entry which is preliminary data.</text>
</comment>
<name>A0AA38T4D5_9ASTR</name>
<dbReference type="AlphaFoldDB" id="A0AA38T4D5"/>
<dbReference type="InterPro" id="IPR036397">
    <property type="entry name" value="RNaseH_sf"/>
</dbReference>
<protein>
    <recommendedName>
        <fullName evidence="1">Integrase catalytic domain-containing protein</fullName>
    </recommendedName>
</protein>
<keyword evidence="3" id="KW-1185">Reference proteome</keyword>
<dbReference type="GO" id="GO:0003676">
    <property type="term" value="F:nucleic acid binding"/>
    <property type="evidence" value="ECO:0007669"/>
    <property type="project" value="InterPro"/>
</dbReference>
<evidence type="ECO:0000313" key="2">
    <source>
        <dbReference type="EMBL" id="KAJ9554158.1"/>
    </source>
</evidence>
<dbReference type="Gene3D" id="3.30.420.10">
    <property type="entry name" value="Ribonuclease H-like superfamily/Ribonuclease H"/>
    <property type="match status" value="1"/>
</dbReference>
<dbReference type="InterPro" id="IPR001584">
    <property type="entry name" value="Integrase_cat-core"/>
</dbReference>
<evidence type="ECO:0000259" key="1">
    <source>
        <dbReference type="PROSITE" id="PS50994"/>
    </source>
</evidence>
<dbReference type="PROSITE" id="PS50994">
    <property type="entry name" value="INTEGRASE"/>
    <property type="match status" value="1"/>
</dbReference>
<dbReference type="EMBL" id="JARYMX010000004">
    <property type="protein sequence ID" value="KAJ9554158.1"/>
    <property type="molecule type" value="Genomic_DNA"/>
</dbReference>
<dbReference type="Pfam" id="PF00665">
    <property type="entry name" value="rve"/>
    <property type="match status" value="1"/>
</dbReference>
<dbReference type="PANTHER" id="PTHR42648:SF32">
    <property type="entry name" value="RIBONUCLEASE H-LIKE DOMAIN, GAG-PRE-INTEGRASE DOMAIN PROTEIN-RELATED"/>
    <property type="match status" value="1"/>
</dbReference>
<reference evidence="2" key="1">
    <citation type="submission" date="2023-03" db="EMBL/GenBank/DDBJ databases">
        <title>Chromosome-scale reference genome and RAD-based genetic map of yellow starthistle (Centaurea solstitialis) reveal putative structural variation and QTLs associated with invader traits.</title>
        <authorList>
            <person name="Reatini B."/>
            <person name="Cang F.A."/>
            <person name="Jiang Q."/>
            <person name="Mckibben M.T.W."/>
            <person name="Barker M.S."/>
            <person name="Rieseberg L.H."/>
            <person name="Dlugosch K.M."/>
        </authorList>
    </citation>
    <scope>NUCLEOTIDE SEQUENCE</scope>
    <source>
        <strain evidence="2">CAN-66</strain>
        <tissue evidence="2">Leaf</tissue>
    </source>
</reference>
<organism evidence="2 3">
    <name type="scientific">Centaurea solstitialis</name>
    <name type="common">yellow star-thistle</name>
    <dbReference type="NCBI Taxonomy" id="347529"/>
    <lineage>
        <taxon>Eukaryota</taxon>
        <taxon>Viridiplantae</taxon>
        <taxon>Streptophyta</taxon>
        <taxon>Embryophyta</taxon>
        <taxon>Tracheophyta</taxon>
        <taxon>Spermatophyta</taxon>
        <taxon>Magnoliopsida</taxon>
        <taxon>eudicotyledons</taxon>
        <taxon>Gunneridae</taxon>
        <taxon>Pentapetalae</taxon>
        <taxon>asterids</taxon>
        <taxon>campanulids</taxon>
        <taxon>Asterales</taxon>
        <taxon>Asteraceae</taxon>
        <taxon>Carduoideae</taxon>
        <taxon>Cardueae</taxon>
        <taxon>Centaureinae</taxon>
        <taxon>Centaurea</taxon>
    </lineage>
</organism>
<dbReference type="SUPFAM" id="SSF53098">
    <property type="entry name" value="Ribonuclease H-like"/>
    <property type="match status" value="1"/>
</dbReference>
<dbReference type="InterPro" id="IPR039537">
    <property type="entry name" value="Retrotran_Ty1/copia-like"/>
</dbReference>
<feature type="domain" description="Integrase catalytic" evidence="1">
    <location>
        <begin position="1"/>
        <end position="158"/>
    </location>
</feature>